<evidence type="ECO:0000313" key="6">
    <source>
        <dbReference type="EMBL" id="MFD3000586.1"/>
    </source>
</evidence>
<dbReference type="Pfam" id="PF00512">
    <property type="entry name" value="HisKA"/>
    <property type="match status" value="1"/>
</dbReference>
<evidence type="ECO:0000313" key="7">
    <source>
        <dbReference type="Proteomes" id="UP001597641"/>
    </source>
</evidence>
<gene>
    <name evidence="6" type="ORF">ACFS7Z_09460</name>
</gene>
<dbReference type="SMART" id="SM00388">
    <property type="entry name" value="HisKA"/>
    <property type="match status" value="1"/>
</dbReference>
<protein>
    <recommendedName>
        <fullName evidence="2">histidine kinase</fullName>
        <ecNumber evidence="2">2.7.13.3</ecNumber>
    </recommendedName>
</protein>
<dbReference type="Pfam" id="PF01590">
    <property type="entry name" value="GAF"/>
    <property type="match status" value="1"/>
</dbReference>
<dbReference type="InterPro" id="IPR036097">
    <property type="entry name" value="HisK_dim/P_sf"/>
</dbReference>
<dbReference type="SMART" id="SM00387">
    <property type="entry name" value="HATPase_c"/>
    <property type="match status" value="1"/>
</dbReference>
<keyword evidence="6" id="KW-0067">ATP-binding</keyword>
<evidence type="ECO:0000256" key="1">
    <source>
        <dbReference type="ARBA" id="ARBA00000085"/>
    </source>
</evidence>
<name>A0ABW6BSS1_9BACT</name>
<keyword evidence="4" id="KW-0175">Coiled coil</keyword>
<dbReference type="Gene3D" id="3.30.450.40">
    <property type="match status" value="1"/>
</dbReference>
<dbReference type="SUPFAM" id="SSF47384">
    <property type="entry name" value="Homodimeric domain of signal transducing histidine kinase"/>
    <property type="match status" value="1"/>
</dbReference>
<feature type="coiled-coil region" evidence="4">
    <location>
        <begin position="155"/>
        <end position="185"/>
    </location>
</feature>
<organism evidence="6 7">
    <name type="scientific">Pontibacter toksunensis</name>
    <dbReference type="NCBI Taxonomy" id="1332631"/>
    <lineage>
        <taxon>Bacteria</taxon>
        <taxon>Pseudomonadati</taxon>
        <taxon>Bacteroidota</taxon>
        <taxon>Cytophagia</taxon>
        <taxon>Cytophagales</taxon>
        <taxon>Hymenobacteraceae</taxon>
        <taxon>Pontibacter</taxon>
    </lineage>
</organism>
<feature type="domain" description="Histidine kinase" evidence="5">
    <location>
        <begin position="185"/>
        <end position="396"/>
    </location>
</feature>
<dbReference type="SUPFAM" id="SSF55781">
    <property type="entry name" value="GAF domain-like"/>
    <property type="match status" value="1"/>
</dbReference>
<dbReference type="GO" id="GO:0005524">
    <property type="term" value="F:ATP binding"/>
    <property type="evidence" value="ECO:0007669"/>
    <property type="project" value="UniProtKB-KW"/>
</dbReference>
<evidence type="ECO:0000256" key="4">
    <source>
        <dbReference type="SAM" id="Coils"/>
    </source>
</evidence>
<keyword evidence="6" id="KW-0547">Nucleotide-binding</keyword>
<proteinExistence type="predicted"/>
<dbReference type="PRINTS" id="PR00344">
    <property type="entry name" value="BCTRLSENSOR"/>
</dbReference>
<dbReference type="EC" id="2.7.13.3" evidence="2"/>
<dbReference type="CDD" id="cd00082">
    <property type="entry name" value="HisKA"/>
    <property type="match status" value="1"/>
</dbReference>
<dbReference type="PANTHER" id="PTHR43102:SF2">
    <property type="entry name" value="GAF DOMAIN-CONTAINING PROTEIN"/>
    <property type="match status" value="1"/>
</dbReference>
<comment type="catalytic activity">
    <reaction evidence="1">
        <text>ATP + protein L-histidine = ADP + protein N-phospho-L-histidine.</text>
        <dbReference type="EC" id="2.7.13.3"/>
    </reaction>
</comment>
<dbReference type="InterPro" id="IPR029016">
    <property type="entry name" value="GAF-like_dom_sf"/>
</dbReference>
<keyword evidence="3" id="KW-0597">Phosphoprotein</keyword>
<dbReference type="PROSITE" id="PS50109">
    <property type="entry name" value="HIS_KIN"/>
    <property type="match status" value="1"/>
</dbReference>
<dbReference type="Proteomes" id="UP001597641">
    <property type="component" value="Unassembled WGS sequence"/>
</dbReference>
<dbReference type="Pfam" id="PF02518">
    <property type="entry name" value="HATPase_c"/>
    <property type="match status" value="1"/>
</dbReference>
<comment type="caution">
    <text evidence="6">The sequence shown here is derived from an EMBL/GenBank/DDBJ whole genome shotgun (WGS) entry which is preliminary data.</text>
</comment>
<evidence type="ECO:0000256" key="3">
    <source>
        <dbReference type="ARBA" id="ARBA00022553"/>
    </source>
</evidence>
<dbReference type="InterPro" id="IPR003594">
    <property type="entry name" value="HATPase_dom"/>
</dbReference>
<dbReference type="InterPro" id="IPR004358">
    <property type="entry name" value="Sig_transdc_His_kin-like_C"/>
</dbReference>
<dbReference type="InterPro" id="IPR005467">
    <property type="entry name" value="His_kinase_dom"/>
</dbReference>
<dbReference type="InterPro" id="IPR003018">
    <property type="entry name" value="GAF"/>
</dbReference>
<dbReference type="EMBL" id="JBHUOX010000005">
    <property type="protein sequence ID" value="MFD3000586.1"/>
    <property type="molecule type" value="Genomic_DNA"/>
</dbReference>
<dbReference type="SUPFAM" id="SSF55874">
    <property type="entry name" value="ATPase domain of HSP90 chaperone/DNA topoisomerase II/histidine kinase"/>
    <property type="match status" value="1"/>
</dbReference>
<reference evidence="7" key="1">
    <citation type="journal article" date="2019" name="Int. J. Syst. Evol. Microbiol.">
        <title>The Global Catalogue of Microorganisms (GCM) 10K type strain sequencing project: providing services to taxonomists for standard genome sequencing and annotation.</title>
        <authorList>
            <consortium name="The Broad Institute Genomics Platform"/>
            <consortium name="The Broad Institute Genome Sequencing Center for Infectious Disease"/>
            <person name="Wu L."/>
            <person name="Ma J."/>
        </authorList>
    </citation>
    <scope>NUCLEOTIDE SEQUENCE [LARGE SCALE GENOMIC DNA]</scope>
    <source>
        <strain evidence="7">KCTC 23984</strain>
    </source>
</reference>
<evidence type="ECO:0000256" key="2">
    <source>
        <dbReference type="ARBA" id="ARBA00012438"/>
    </source>
</evidence>
<dbReference type="InterPro" id="IPR036890">
    <property type="entry name" value="HATPase_C_sf"/>
</dbReference>
<dbReference type="Gene3D" id="1.10.287.130">
    <property type="match status" value="1"/>
</dbReference>
<dbReference type="Gene3D" id="3.30.565.10">
    <property type="entry name" value="Histidine kinase-like ATPase, C-terminal domain"/>
    <property type="match status" value="1"/>
</dbReference>
<sequence>MAVTLKQEGERLKALKAYNILDTPAEKEFDDITALAAHICNTPISLITLVTEERQWFKSKVGTDVCELPRSISFCQHTILQNNILEINDTLEDERFRDNILVTDAPYIRFYAGAQLITNKGHNLGSLCVLDTIPRQLTEVQRRALTTLARQVVTNFDLRLKQEQLQKEKSQLKAANEKLEQFVRMVSHDLKEPIMNISTITEWLQEDLNAKDLSNMGSNLLLIKDSAAAMQDLVAGLLQYAMTQVKDLPKEEVNTYNLVQGLIAEHIGGREIRTHVSPDLPVLVTERVLLQQVFANLISNAFKYHHTGKGNIWVDTNEKSEKHYTFCVKDDGPGIPPQHQEKVFAIFQRLIRDSSKTPGSGIGLATVKKIVEDKGGNIWIESDTGQGATFFFTWPR</sequence>
<dbReference type="InterPro" id="IPR003661">
    <property type="entry name" value="HisK_dim/P_dom"/>
</dbReference>
<dbReference type="RefSeq" id="WP_377483756.1">
    <property type="nucleotide sequence ID" value="NZ_JBHUOX010000005.1"/>
</dbReference>
<accession>A0ABW6BSS1</accession>
<dbReference type="SMART" id="SM00065">
    <property type="entry name" value="GAF"/>
    <property type="match status" value="1"/>
</dbReference>
<evidence type="ECO:0000259" key="5">
    <source>
        <dbReference type="PROSITE" id="PS50109"/>
    </source>
</evidence>
<keyword evidence="7" id="KW-1185">Reference proteome</keyword>
<dbReference type="PANTHER" id="PTHR43102">
    <property type="entry name" value="SLR1143 PROTEIN"/>
    <property type="match status" value="1"/>
</dbReference>